<keyword evidence="3" id="KW-0812">Transmembrane</keyword>
<comment type="caution">
    <text evidence="6">The sequence shown here is derived from an EMBL/GenBank/DDBJ whole genome shotgun (WGS) entry which is preliminary data.</text>
</comment>
<reference evidence="6" key="1">
    <citation type="submission" date="2020-09" db="EMBL/GenBank/DDBJ databases">
        <title>Iningainema tapete sp. nov. (Scytonemataceae, Cyanobacteria) from greenhouses in central Florida (USA) produces two types of nodularin with biosynthetic potential for microcystin-LR and anabaenopeptins.</title>
        <authorList>
            <person name="Berthold D.E."/>
            <person name="Lefler F.W."/>
            <person name="Huang I.-S."/>
            <person name="Abdulla H."/>
            <person name="Zimba P.V."/>
            <person name="Laughinghouse H.D. IV."/>
        </authorList>
    </citation>
    <scope>NUCLEOTIDE SEQUENCE</scope>
    <source>
        <strain evidence="6">BLCCT55</strain>
    </source>
</reference>
<dbReference type="InterPro" id="IPR011990">
    <property type="entry name" value="TPR-like_helical_dom_sf"/>
</dbReference>
<comment type="similarity">
    <text evidence="1">Belongs to the leucine-binding protein family.</text>
</comment>
<accession>A0A8J6XNN8</accession>
<dbReference type="Gene3D" id="3.40.50.2300">
    <property type="match status" value="1"/>
</dbReference>
<proteinExistence type="inferred from homology"/>
<dbReference type="Proteomes" id="UP000629098">
    <property type="component" value="Unassembled WGS sequence"/>
</dbReference>
<organism evidence="6 7">
    <name type="scientific">Iningainema tapete BLCC-T55</name>
    <dbReference type="NCBI Taxonomy" id="2748662"/>
    <lineage>
        <taxon>Bacteria</taxon>
        <taxon>Bacillati</taxon>
        <taxon>Cyanobacteriota</taxon>
        <taxon>Cyanophyceae</taxon>
        <taxon>Nostocales</taxon>
        <taxon>Scytonemataceae</taxon>
        <taxon>Iningainema tapete</taxon>
    </lineage>
</organism>
<dbReference type="RefSeq" id="WP_190835662.1">
    <property type="nucleotide sequence ID" value="NZ_CAWPPI010000098.1"/>
</dbReference>
<evidence type="ECO:0000256" key="1">
    <source>
        <dbReference type="ARBA" id="ARBA00010062"/>
    </source>
</evidence>
<evidence type="ECO:0000256" key="2">
    <source>
        <dbReference type="ARBA" id="ARBA00022729"/>
    </source>
</evidence>
<sequence>MSKQVIFRIDQGDFTQGFPITLTIRENGEICAPEVRGRLAPAPEIIVRYNDWQQAYYSWGQSNRWWRRHIIVPEQIDTNCSSVNSKDDAHKFACLFENALNEWLDSSDLGELKDELLHTVNRNDSVSFIIQTDNRELQKIPWELWRLLKNRYQQAEVALNSRKAPKKGALRSSLKILVILGNDEKIDIQNDWNILKEKLPNAELVLLEKPSADKFRETLRSQLWDIIFFAGHSSTQPEGNDGRIWLNDKEFLSPQQLRSSLEKAVKNGLKLAIFNSCDGLGLARQLESLQIPHIIVMREPVHDIVAHKFLDDFLTSFANGASLHEAVREARDRLRLIENDSPNASWLPVIFQNPEEPPLLYPREPLPELVESSKNSATRQKIKKLALWGIGAIALITLASVIYKIITDLDKDSTLAPGISLGEEILSQNSTPEKQAGVKAFSEKKYSDAITYFKASLQNNPNDPEARIYLNNAKAANSKETIKIAVSVPFGGNPTIAEEILRGVAEFQDGINRDDGINGKLLQVVIAKDNNDRKSAQEVARKFVKDTSVMAVVGHNSSNASIAAAPIYKEGKLVMISATSFANNLQEPAYVFRMVPQITFSPHNYLKVLVKQFLSPKLPFV</sequence>
<keyword evidence="3" id="KW-0472">Membrane</keyword>
<feature type="transmembrane region" description="Helical" evidence="3">
    <location>
        <begin position="385"/>
        <end position="406"/>
    </location>
</feature>
<dbReference type="Pfam" id="PF12770">
    <property type="entry name" value="CHAT"/>
    <property type="match status" value="1"/>
</dbReference>
<dbReference type="InterPro" id="IPR028081">
    <property type="entry name" value="Leu-bd"/>
</dbReference>
<evidence type="ECO:0000313" key="7">
    <source>
        <dbReference type="Proteomes" id="UP000629098"/>
    </source>
</evidence>
<dbReference type="SUPFAM" id="SSF53822">
    <property type="entry name" value="Periplasmic binding protein-like I"/>
    <property type="match status" value="1"/>
</dbReference>
<evidence type="ECO:0000313" key="6">
    <source>
        <dbReference type="EMBL" id="MBD2776592.1"/>
    </source>
</evidence>
<protein>
    <submittedName>
        <fullName evidence="6">CHAT domain-containing protein</fullName>
    </submittedName>
</protein>
<keyword evidence="3" id="KW-1133">Transmembrane helix</keyword>
<dbReference type="SUPFAM" id="SSF48452">
    <property type="entry name" value="TPR-like"/>
    <property type="match status" value="1"/>
</dbReference>
<dbReference type="Pfam" id="PF13458">
    <property type="entry name" value="Peripla_BP_6"/>
    <property type="match status" value="1"/>
</dbReference>
<dbReference type="EMBL" id="JACXAE010000098">
    <property type="protein sequence ID" value="MBD2776592.1"/>
    <property type="molecule type" value="Genomic_DNA"/>
</dbReference>
<dbReference type="AlphaFoldDB" id="A0A8J6XNN8"/>
<feature type="domain" description="CHAT" evidence="4">
    <location>
        <begin position="130"/>
        <end position="339"/>
    </location>
</feature>
<dbReference type="InterPro" id="IPR028082">
    <property type="entry name" value="Peripla_BP_I"/>
</dbReference>
<evidence type="ECO:0000259" key="4">
    <source>
        <dbReference type="Pfam" id="PF12770"/>
    </source>
</evidence>
<dbReference type="InterPro" id="IPR024983">
    <property type="entry name" value="CHAT_dom"/>
</dbReference>
<dbReference type="PANTHER" id="PTHR30483">
    <property type="entry name" value="LEUCINE-SPECIFIC-BINDING PROTEIN"/>
    <property type="match status" value="1"/>
</dbReference>
<keyword evidence="7" id="KW-1185">Reference proteome</keyword>
<dbReference type="InterPro" id="IPR051010">
    <property type="entry name" value="BCAA_transport"/>
</dbReference>
<dbReference type="PANTHER" id="PTHR30483:SF6">
    <property type="entry name" value="PERIPLASMIC BINDING PROTEIN OF ABC TRANSPORTER FOR NATURAL AMINO ACIDS"/>
    <property type="match status" value="1"/>
</dbReference>
<gene>
    <name evidence="6" type="ORF">ICL16_32205</name>
</gene>
<dbReference type="CDD" id="cd06268">
    <property type="entry name" value="PBP1_ABC_transporter_LIVBP-like"/>
    <property type="match status" value="1"/>
</dbReference>
<name>A0A8J6XNN8_9CYAN</name>
<feature type="domain" description="Leucine-binding protein" evidence="5">
    <location>
        <begin position="481"/>
        <end position="612"/>
    </location>
</feature>
<evidence type="ECO:0000259" key="5">
    <source>
        <dbReference type="Pfam" id="PF13458"/>
    </source>
</evidence>
<evidence type="ECO:0000256" key="3">
    <source>
        <dbReference type="SAM" id="Phobius"/>
    </source>
</evidence>
<keyword evidence="2" id="KW-0732">Signal</keyword>